<gene>
    <name evidence="1" type="ORF">LH5_01963</name>
</gene>
<evidence type="ECO:0000313" key="2">
    <source>
        <dbReference type="Proteomes" id="UP000267945"/>
    </source>
</evidence>
<proteinExistence type="predicted"/>
<name>A0A3S8SEE4_LACHE</name>
<sequence>MTIEEMQNGYKKEVDYQKHMLRNLGYWFQLFLTISAIGLALIYYFHTSMLFFFIVGIILMVIGVLGMFTFGYASWRGRKNVDLFIKDYENKLAEIKKIDKNPISTEKIKYRSNN</sequence>
<dbReference type="GeneID" id="99758097"/>
<dbReference type="AlphaFoldDB" id="A0A3S8SEE4"/>
<evidence type="ECO:0000313" key="1">
    <source>
        <dbReference type="EMBL" id="AZK92189.1"/>
    </source>
</evidence>
<protein>
    <recommendedName>
        <fullName evidence="3">DUF202 domain-containing protein</fullName>
    </recommendedName>
</protein>
<evidence type="ECO:0008006" key="3">
    <source>
        <dbReference type="Google" id="ProtNLM"/>
    </source>
</evidence>
<dbReference type="EMBL" id="CP019581">
    <property type="protein sequence ID" value="AZK92189.1"/>
    <property type="molecule type" value="Genomic_DNA"/>
</dbReference>
<dbReference type="RefSeq" id="WP_014918322.1">
    <property type="nucleotide sequence ID" value="NZ_CP019581.1"/>
</dbReference>
<dbReference type="Proteomes" id="UP000267945">
    <property type="component" value="Chromosome"/>
</dbReference>
<organism evidence="1 2">
    <name type="scientific">Lactobacillus helveticus</name>
    <name type="common">Lactobacillus suntoryeus</name>
    <dbReference type="NCBI Taxonomy" id="1587"/>
    <lineage>
        <taxon>Bacteria</taxon>
        <taxon>Bacillati</taxon>
        <taxon>Bacillota</taxon>
        <taxon>Bacilli</taxon>
        <taxon>Lactobacillales</taxon>
        <taxon>Lactobacillaceae</taxon>
        <taxon>Lactobacillus</taxon>
    </lineage>
</organism>
<reference evidence="1 2" key="1">
    <citation type="submission" date="2017-02" db="EMBL/GenBank/DDBJ databases">
        <title>Complete genome sequence of Lactobacillus helveticus.</title>
        <authorList>
            <person name="Kim J.F."/>
            <person name="Chung Y."/>
            <person name="Kwak M."/>
        </authorList>
    </citation>
    <scope>NUCLEOTIDE SEQUENCE [LARGE SCALE GENOMIC DNA]</scope>
    <source>
        <strain evidence="1 2">LH5</strain>
    </source>
</reference>
<accession>A0A3S8SEE4</accession>